<dbReference type="CDD" id="cd18549">
    <property type="entry name" value="ABC_6TM_YwjA_like"/>
    <property type="match status" value="1"/>
</dbReference>
<dbReference type="EMBL" id="JAUDCL010000004">
    <property type="protein sequence ID" value="MDM8200361.1"/>
    <property type="molecule type" value="Genomic_DNA"/>
</dbReference>
<feature type="transmembrane region" description="Helical" evidence="7">
    <location>
        <begin position="153"/>
        <end position="184"/>
    </location>
</feature>
<name>A0ABT7UN91_9FIRM</name>
<dbReference type="PANTHER" id="PTHR43394:SF1">
    <property type="entry name" value="ATP-BINDING CASSETTE SUB-FAMILY B MEMBER 10, MITOCHONDRIAL"/>
    <property type="match status" value="1"/>
</dbReference>
<dbReference type="SMART" id="SM00382">
    <property type="entry name" value="AAA"/>
    <property type="match status" value="1"/>
</dbReference>
<feature type="transmembrane region" description="Helical" evidence="7">
    <location>
        <begin position="261"/>
        <end position="291"/>
    </location>
</feature>
<sequence length="582" mass="65896">MKSQFTKQRARKFLSYYKPHRNIFLMDMFFAALSACSVLLFPLVSGYLTGEVLTRWDSTTKSKLISAACLLVVLTVVKVISNITYAYFGHSMGAKMEETMRTELFRHYESLSFDFHARNSTGKLMTVLSNDLTNMTELFHHAPEDLLMTLIKFVGAFIIMLSIHVPLTLIVFLALPFLAIAAYYTDKRMERCLLQNKQHLSELNEYAEDTLAGIRTVKAFGKEAEHAKRFQQQNARYTKSKCIFYKLEACFYETVDAYPQFLSMMVVIFGSLFIARGSLNAAVLVTFLLYAGSLAEPIRTMLNFMRLFEEGKASFIRFMDMMEICPAVQQKEDAVPLPDPTGEIVFDRVSFHYEDSQDNVLEDISFRIQSGQTVAFAGASGIGKTTVASLIARFYDVCAGQIRIDGIDIRDLVLSDLRKHVGIVQQEVYIFNGTIRENIRYGRQDATDEEIVEAAKLANIHDFILSLEHGYDSIVGTRGIMLSGGQRQRISIARIFLKNPKILILDEATSALDYESEEIIQASIERLKQNRTSIVIAHRLSTIRNADRIYVLSDRGIAEQGTHEELIAQNGEYAKLSRIGNL</sequence>
<evidence type="ECO:0000256" key="4">
    <source>
        <dbReference type="ARBA" id="ARBA00022840"/>
    </source>
</evidence>
<dbReference type="Pfam" id="PF00664">
    <property type="entry name" value="ABC_membrane"/>
    <property type="match status" value="1"/>
</dbReference>
<keyword evidence="6 7" id="KW-0472">Membrane</keyword>
<feature type="domain" description="ABC transmembrane type-1" evidence="9">
    <location>
        <begin position="28"/>
        <end position="310"/>
    </location>
</feature>
<dbReference type="SUPFAM" id="SSF90123">
    <property type="entry name" value="ABC transporter transmembrane region"/>
    <property type="match status" value="1"/>
</dbReference>
<dbReference type="Pfam" id="PF00005">
    <property type="entry name" value="ABC_tran"/>
    <property type="match status" value="1"/>
</dbReference>
<evidence type="ECO:0000256" key="6">
    <source>
        <dbReference type="ARBA" id="ARBA00023136"/>
    </source>
</evidence>
<feature type="domain" description="ABC transporter" evidence="8">
    <location>
        <begin position="344"/>
        <end position="579"/>
    </location>
</feature>
<dbReference type="InterPro" id="IPR039421">
    <property type="entry name" value="Type_1_exporter"/>
</dbReference>
<comment type="caution">
    <text evidence="10">The sequence shown here is derived from an EMBL/GenBank/DDBJ whole genome shotgun (WGS) entry which is preliminary data.</text>
</comment>
<dbReference type="Gene3D" id="3.40.50.300">
    <property type="entry name" value="P-loop containing nucleotide triphosphate hydrolases"/>
    <property type="match status" value="1"/>
</dbReference>
<dbReference type="InterPro" id="IPR003439">
    <property type="entry name" value="ABC_transporter-like_ATP-bd"/>
</dbReference>
<keyword evidence="3" id="KW-0547">Nucleotide-binding</keyword>
<dbReference type="SUPFAM" id="SSF52540">
    <property type="entry name" value="P-loop containing nucleoside triphosphate hydrolases"/>
    <property type="match status" value="1"/>
</dbReference>
<dbReference type="PROSITE" id="PS50929">
    <property type="entry name" value="ABC_TM1F"/>
    <property type="match status" value="1"/>
</dbReference>
<keyword evidence="11" id="KW-1185">Reference proteome</keyword>
<protein>
    <submittedName>
        <fullName evidence="10">ABC transporter ATP-binding protein</fullName>
    </submittedName>
</protein>
<keyword evidence="5 7" id="KW-1133">Transmembrane helix</keyword>
<dbReference type="PROSITE" id="PS00211">
    <property type="entry name" value="ABC_TRANSPORTER_1"/>
    <property type="match status" value="1"/>
</dbReference>
<dbReference type="RefSeq" id="WP_289599207.1">
    <property type="nucleotide sequence ID" value="NZ_JAUDCL010000004.1"/>
</dbReference>
<evidence type="ECO:0000256" key="2">
    <source>
        <dbReference type="ARBA" id="ARBA00022692"/>
    </source>
</evidence>
<dbReference type="InterPro" id="IPR003593">
    <property type="entry name" value="AAA+_ATPase"/>
</dbReference>
<proteinExistence type="predicted"/>
<reference evidence="10 11" key="1">
    <citation type="submission" date="2023-06" db="EMBL/GenBank/DDBJ databases">
        <title>Identification and characterization of horizontal gene transfer across gut microbiota members of farm animals based on homology search.</title>
        <authorList>
            <person name="Schwarzerova J."/>
            <person name="Nykrynova M."/>
            <person name="Jureckova K."/>
            <person name="Cejkova D."/>
            <person name="Rychlik I."/>
        </authorList>
    </citation>
    <scope>NUCLEOTIDE SEQUENCE [LARGE SCALE GENOMIC DNA]</scope>
    <source>
        <strain evidence="10 11">ET340</strain>
    </source>
</reference>
<evidence type="ECO:0000313" key="10">
    <source>
        <dbReference type="EMBL" id="MDM8200361.1"/>
    </source>
</evidence>
<evidence type="ECO:0000256" key="7">
    <source>
        <dbReference type="SAM" id="Phobius"/>
    </source>
</evidence>
<organism evidence="10 11">
    <name type="scientific">Allofournierella massiliensis</name>
    <dbReference type="NCBI Taxonomy" id="1650663"/>
    <lineage>
        <taxon>Bacteria</taxon>
        <taxon>Bacillati</taxon>
        <taxon>Bacillota</taxon>
        <taxon>Clostridia</taxon>
        <taxon>Eubacteriales</taxon>
        <taxon>Oscillospiraceae</taxon>
        <taxon>Allofournierella</taxon>
    </lineage>
</organism>
<comment type="subcellular location">
    <subcellularLocation>
        <location evidence="1">Cell membrane</location>
        <topology evidence="1">Multi-pass membrane protein</topology>
    </subcellularLocation>
</comment>
<dbReference type="InterPro" id="IPR011527">
    <property type="entry name" value="ABC1_TM_dom"/>
</dbReference>
<dbReference type="InterPro" id="IPR017871">
    <property type="entry name" value="ABC_transporter-like_CS"/>
</dbReference>
<evidence type="ECO:0000256" key="1">
    <source>
        <dbReference type="ARBA" id="ARBA00004651"/>
    </source>
</evidence>
<dbReference type="PROSITE" id="PS50893">
    <property type="entry name" value="ABC_TRANSPORTER_2"/>
    <property type="match status" value="1"/>
</dbReference>
<keyword evidence="4 10" id="KW-0067">ATP-binding</keyword>
<evidence type="ECO:0000256" key="3">
    <source>
        <dbReference type="ARBA" id="ARBA00022741"/>
    </source>
</evidence>
<feature type="transmembrane region" description="Helical" evidence="7">
    <location>
        <begin position="64"/>
        <end position="88"/>
    </location>
</feature>
<dbReference type="Proteomes" id="UP001529380">
    <property type="component" value="Unassembled WGS sequence"/>
</dbReference>
<dbReference type="InterPro" id="IPR036640">
    <property type="entry name" value="ABC1_TM_sf"/>
</dbReference>
<accession>A0ABT7UN91</accession>
<dbReference type="GO" id="GO:0005524">
    <property type="term" value="F:ATP binding"/>
    <property type="evidence" value="ECO:0007669"/>
    <property type="project" value="UniProtKB-KW"/>
</dbReference>
<dbReference type="Gene3D" id="1.20.1560.10">
    <property type="entry name" value="ABC transporter type 1, transmembrane domain"/>
    <property type="match status" value="1"/>
</dbReference>
<evidence type="ECO:0000256" key="5">
    <source>
        <dbReference type="ARBA" id="ARBA00022989"/>
    </source>
</evidence>
<evidence type="ECO:0000313" key="11">
    <source>
        <dbReference type="Proteomes" id="UP001529380"/>
    </source>
</evidence>
<feature type="transmembrane region" description="Helical" evidence="7">
    <location>
        <begin position="21"/>
        <end position="44"/>
    </location>
</feature>
<evidence type="ECO:0000259" key="9">
    <source>
        <dbReference type="PROSITE" id="PS50929"/>
    </source>
</evidence>
<dbReference type="PANTHER" id="PTHR43394">
    <property type="entry name" value="ATP-DEPENDENT PERMEASE MDL1, MITOCHONDRIAL"/>
    <property type="match status" value="1"/>
</dbReference>
<keyword evidence="2 7" id="KW-0812">Transmembrane</keyword>
<evidence type="ECO:0000259" key="8">
    <source>
        <dbReference type="PROSITE" id="PS50893"/>
    </source>
</evidence>
<gene>
    <name evidence="10" type="ORF">QUW08_03495</name>
</gene>
<dbReference type="InterPro" id="IPR027417">
    <property type="entry name" value="P-loop_NTPase"/>
</dbReference>